<evidence type="ECO:0000256" key="1">
    <source>
        <dbReference type="SAM" id="MobiDB-lite"/>
    </source>
</evidence>
<dbReference type="GeneID" id="92038465"/>
<feature type="compositionally biased region" description="Acidic residues" evidence="1">
    <location>
        <begin position="135"/>
        <end position="150"/>
    </location>
</feature>
<feature type="compositionally biased region" description="Basic and acidic residues" evidence="1">
    <location>
        <begin position="151"/>
        <end position="160"/>
    </location>
</feature>
<feature type="compositionally biased region" description="Low complexity" evidence="1">
    <location>
        <begin position="28"/>
        <end position="46"/>
    </location>
</feature>
<gene>
    <name evidence="2" type="ORF">PG997_001090</name>
</gene>
<organism evidence="2 3">
    <name type="scientific">Apiospora hydei</name>
    <dbReference type="NCBI Taxonomy" id="1337664"/>
    <lineage>
        <taxon>Eukaryota</taxon>
        <taxon>Fungi</taxon>
        <taxon>Dikarya</taxon>
        <taxon>Ascomycota</taxon>
        <taxon>Pezizomycotina</taxon>
        <taxon>Sordariomycetes</taxon>
        <taxon>Xylariomycetidae</taxon>
        <taxon>Amphisphaeriales</taxon>
        <taxon>Apiosporaceae</taxon>
        <taxon>Apiospora</taxon>
    </lineage>
</organism>
<dbReference type="EMBL" id="JAQQWN010000002">
    <property type="protein sequence ID" value="KAK8094405.1"/>
    <property type="molecule type" value="Genomic_DNA"/>
</dbReference>
<protein>
    <submittedName>
        <fullName evidence="2">Uncharacterized protein</fullName>
    </submittedName>
</protein>
<evidence type="ECO:0000313" key="3">
    <source>
        <dbReference type="Proteomes" id="UP001433268"/>
    </source>
</evidence>
<feature type="compositionally biased region" description="Polar residues" evidence="1">
    <location>
        <begin position="1"/>
        <end position="27"/>
    </location>
</feature>
<proteinExistence type="predicted"/>
<keyword evidence="3" id="KW-1185">Reference proteome</keyword>
<sequence length="210" mass="22547">MASGSDPGSLSTIPEITSSEEQSYHVSANNPPAHNAHAPAMAGPAPQDFHDNELQLIFEVVQRAEQLLPTAGTAVTALYAAHSDICNKQGLKTEVDQRKATLFFKLGSRTYADTLRGSFEEWLRRMNCTIRFDDNGDSENDSSSDVNDDDFSSRSDHPDLAYDADGATDSDSDSDSDSNDTSDRLDEDGDTDAEKGADAPRGCESSCAGT</sequence>
<evidence type="ECO:0000313" key="2">
    <source>
        <dbReference type="EMBL" id="KAK8094405.1"/>
    </source>
</evidence>
<feature type="region of interest" description="Disordered" evidence="1">
    <location>
        <begin position="133"/>
        <end position="210"/>
    </location>
</feature>
<feature type="compositionally biased region" description="Acidic residues" evidence="1">
    <location>
        <begin position="166"/>
        <end position="191"/>
    </location>
</feature>
<name>A0ABR1XCH8_9PEZI</name>
<feature type="region of interest" description="Disordered" evidence="1">
    <location>
        <begin position="1"/>
        <end position="48"/>
    </location>
</feature>
<accession>A0ABR1XCH8</accession>
<reference evidence="2 3" key="1">
    <citation type="submission" date="2023-01" db="EMBL/GenBank/DDBJ databases">
        <title>Analysis of 21 Apiospora genomes using comparative genomics revels a genus with tremendous synthesis potential of carbohydrate active enzymes and secondary metabolites.</title>
        <authorList>
            <person name="Sorensen T."/>
        </authorList>
    </citation>
    <scope>NUCLEOTIDE SEQUENCE [LARGE SCALE GENOMIC DNA]</scope>
    <source>
        <strain evidence="2 3">CBS 114990</strain>
    </source>
</reference>
<dbReference type="Proteomes" id="UP001433268">
    <property type="component" value="Unassembled WGS sequence"/>
</dbReference>
<comment type="caution">
    <text evidence="2">The sequence shown here is derived from an EMBL/GenBank/DDBJ whole genome shotgun (WGS) entry which is preliminary data.</text>
</comment>
<dbReference type="RefSeq" id="XP_066675178.1">
    <property type="nucleotide sequence ID" value="XM_066805405.1"/>
</dbReference>